<dbReference type="GO" id="GO:0005840">
    <property type="term" value="C:ribosome"/>
    <property type="evidence" value="ECO:0007669"/>
    <property type="project" value="UniProtKB-KW"/>
</dbReference>
<dbReference type="GO" id="GO:0019843">
    <property type="term" value="F:rRNA binding"/>
    <property type="evidence" value="ECO:0007669"/>
    <property type="project" value="UniProtKB-UniRule"/>
</dbReference>
<dbReference type="Proteomes" id="UP000183922">
    <property type="component" value="Unassembled WGS sequence"/>
</dbReference>
<comment type="similarity">
    <text evidence="1 4">Belongs to the universal ribosomal protein uL23 family.</text>
</comment>
<dbReference type="InterPro" id="IPR012678">
    <property type="entry name" value="Ribosomal_uL23/eL15/eS24_sf"/>
</dbReference>
<keyword evidence="4" id="KW-0694">RNA-binding</keyword>
<proteinExistence type="inferred from homology"/>
<organism evidence="5 6">
    <name type="scientific">Candidatus Kuenenbacteria bacterium CG2_30_39_24</name>
    <dbReference type="NCBI Taxonomy" id="1805236"/>
    <lineage>
        <taxon>Bacteria</taxon>
        <taxon>Candidatus Kueneniibacteriota</taxon>
    </lineage>
</organism>
<dbReference type="GO" id="GO:0003735">
    <property type="term" value="F:structural constituent of ribosome"/>
    <property type="evidence" value="ECO:0007669"/>
    <property type="project" value="InterPro"/>
</dbReference>
<dbReference type="GO" id="GO:1990904">
    <property type="term" value="C:ribonucleoprotein complex"/>
    <property type="evidence" value="ECO:0007669"/>
    <property type="project" value="UniProtKB-KW"/>
</dbReference>
<dbReference type="Gene3D" id="3.30.70.330">
    <property type="match status" value="1"/>
</dbReference>
<gene>
    <name evidence="4" type="primary">rplW</name>
    <name evidence="5" type="ORF">AUK13_00320</name>
</gene>
<dbReference type="InterPro" id="IPR012677">
    <property type="entry name" value="Nucleotide-bd_a/b_plait_sf"/>
</dbReference>
<dbReference type="EMBL" id="MNYR01000006">
    <property type="protein sequence ID" value="OIP56775.1"/>
    <property type="molecule type" value="Genomic_DNA"/>
</dbReference>
<keyword evidence="4" id="KW-0699">rRNA-binding</keyword>
<comment type="function">
    <text evidence="4">One of the early assembly proteins it binds 23S rRNA. One of the proteins that surrounds the polypeptide exit tunnel on the outside of the ribosome. Forms the main docking site for trigger factor binding to the ribosome.</text>
</comment>
<evidence type="ECO:0000256" key="1">
    <source>
        <dbReference type="ARBA" id="ARBA00006700"/>
    </source>
</evidence>
<evidence type="ECO:0000313" key="5">
    <source>
        <dbReference type="EMBL" id="OIP56775.1"/>
    </source>
</evidence>
<dbReference type="Pfam" id="PF00276">
    <property type="entry name" value="Ribosomal_L23"/>
    <property type="match status" value="1"/>
</dbReference>
<accession>A0A1J5FK14</accession>
<dbReference type="InterPro" id="IPR013025">
    <property type="entry name" value="Ribosomal_uL23-like"/>
</dbReference>
<name>A0A1J5FK14_9BACT</name>
<dbReference type="HAMAP" id="MF_01369_B">
    <property type="entry name" value="Ribosomal_uL23_B"/>
    <property type="match status" value="1"/>
</dbReference>
<dbReference type="STRING" id="1805236.AUK13_00320"/>
<dbReference type="NCBIfam" id="NF004363">
    <property type="entry name" value="PRK05738.2-4"/>
    <property type="match status" value="1"/>
</dbReference>
<reference evidence="5 6" key="1">
    <citation type="journal article" date="2016" name="Environ. Microbiol.">
        <title>Genomic resolution of a cold subsurface aquifer community provides metabolic insights for novel microbes adapted to high CO concentrations.</title>
        <authorList>
            <person name="Probst A.J."/>
            <person name="Castelle C.J."/>
            <person name="Singh A."/>
            <person name="Brown C.T."/>
            <person name="Anantharaman K."/>
            <person name="Sharon I."/>
            <person name="Hug L.A."/>
            <person name="Burstein D."/>
            <person name="Emerson J.B."/>
            <person name="Thomas B.C."/>
            <person name="Banfield J.F."/>
        </authorList>
    </citation>
    <scope>NUCLEOTIDE SEQUENCE [LARGE SCALE GENOMIC DNA]</scope>
    <source>
        <strain evidence="5">CG2_30_39_24</strain>
    </source>
</reference>
<dbReference type="GO" id="GO:0006412">
    <property type="term" value="P:translation"/>
    <property type="evidence" value="ECO:0007669"/>
    <property type="project" value="UniProtKB-UniRule"/>
</dbReference>
<comment type="subunit">
    <text evidence="4">Part of the 50S ribosomal subunit. Contacts protein L29, and trigger factor when it is bound to the ribosome.</text>
</comment>
<dbReference type="SUPFAM" id="SSF54189">
    <property type="entry name" value="Ribosomal proteins S24e, L23 and L15e"/>
    <property type="match status" value="1"/>
</dbReference>
<comment type="caution">
    <text evidence="5">The sequence shown here is derived from an EMBL/GenBank/DDBJ whole genome shotgun (WGS) entry which is preliminary data.</text>
</comment>
<evidence type="ECO:0000256" key="4">
    <source>
        <dbReference type="HAMAP-Rule" id="MF_01369"/>
    </source>
</evidence>
<dbReference type="AlphaFoldDB" id="A0A1J5FK14"/>
<keyword evidence="2 4" id="KW-0689">Ribosomal protein</keyword>
<keyword evidence="3 4" id="KW-0687">Ribonucleoprotein</keyword>
<dbReference type="PANTHER" id="PTHR11620">
    <property type="entry name" value="60S RIBOSOMAL PROTEIN L23A"/>
    <property type="match status" value="1"/>
</dbReference>
<evidence type="ECO:0000313" key="6">
    <source>
        <dbReference type="Proteomes" id="UP000183922"/>
    </source>
</evidence>
<evidence type="ECO:0000256" key="3">
    <source>
        <dbReference type="ARBA" id="ARBA00023274"/>
    </source>
</evidence>
<evidence type="ECO:0000256" key="2">
    <source>
        <dbReference type="ARBA" id="ARBA00022980"/>
    </source>
</evidence>
<protein>
    <recommendedName>
        <fullName evidence="4">Large ribosomal subunit protein uL23</fullName>
    </recommendedName>
</protein>
<sequence>MSYKVLVHPLVTEKSTLQNSFNQYAFIVNSRANKVEIKLAIQETYGVMPLKVKTISQMGKLVRSGRGRLSRQKNWKKAIITLPQDKKIDVYEAV</sequence>